<dbReference type="Proteomes" id="UP000812031">
    <property type="component" value="Unassembled WGS sequence"/>
</dbReference>
<reference evidence="1 2" key="1">
    <citation type="submission" date="2021-07" db="EMBL/GenBank/DDBJ databases">
        <title>Flavobacterium sp. nov. isolated from sediment on the Taihu Lake.</title>
        <authorList>
            <person name="Qu J.-H."/>
        </authorList>
    </citation>
    <scope>NUCLEOTIDE SEQUENCE [LARGE SCALE GENOMIC DNA]</scope>
    <source>
        <strain evidence="1 2">NAS39</strain>
    </source>
</reference>
<dbReference type="RefSeq" id="WP_219319216.1">
    <property type="nucleotide sequence ID" value="NZ_JAHWYN010000037.1"/>
</dbReference>
<protein>
    <submittedName>
        <fullName evidence="1">Uncharacterized protein</fullName>
    </submittedName>
</protein>
<dbReference type="EMBL" id="JAHWYN010000037">
    <property type="protein sequence ID" value="MBW4362744.1"/>
    <property type="molecule type" value="Genomic_DNA"/>
</dbReference>
<gene>
    <name evidence="1" type="ORF">KZH69_19870</name>
</gene>
<organism evidence="1 2">
    <name type="scientific">Flavobacterium taihuense</name>
    <dbReference type="NCBI Taxonomy" id="2857508"/>
    <lineage>
        <taxon>Bacteria</taxon>
        <taxon>Pseudomonadati</taxon>
        <taxon>Bacteroidota</taxon>
        <taxon>Flavobacteriia</taxon>
        <taxon>Flavobacteriales</taxon>
        <taxon>Flavobacteriaceae</taxon>
        <taxon>Flavobacterium</taxon>
    </lineage>
</organism>
<accession>A0ABS6Y1D4</accession>
<comment type="caution">
    <text evidence="1">The sequence shown here is derived from an EMBL/GenBank/DDBJ whole genome shotgun (WGS) entry which is preliminary data.</text>
</comment>
<evidence type="ECO:0000313" key="1">
    <source>
        <dbReference type="EMBL" id="MBW4362744.1"/>
    </source>
</evidence>
<evidence type="ECO:0000313" key="2">
    <source>
        <dbReference type="Proteomes" id="UP000812031"/>
    </source>
</evidence>
<proteinExistence type="predicted"/>
<sequence length="238" mass="28444">MKSQILEKDFWIKKRQIVRNSYGIDDNWLEIIEKFKTRIENYYLTPIDSVKEPMKLKGEGFTILTIQCALIEMFASFKYGKIHNHNKKGKRPNYEYKIANECFIPFLHSESIFENHFHKIEHGEKVINQPFSATEFYNNVRCGLMHEARTKGNWVINAKTKYQGDETIFISEDTVRNKISIDRTILHKQLKKYFSDYLNRISEDSLEGNLSRRFFARKLDHLYEIPPDTGNFEWWIDN</sequence>
<name>A0ABS6Y1D4_9FLAO</name>
<keyword evidence="2" id="KW-1185">Reference proteome</keyword>